<dbReference type="AlphaFoldDB" id="A0A9X3CZA7"/>
<dbReference type="InterPro" id="IPR045584">
    <property type="entry name" value="Pilin-like"/>
</dbReference>
<dbReference type="Proteomes" id="UP001148482">
    <property type="component" value="Unassembled WGS sequence"/>
</dbReference>
<keyword evidence="1" id="KW-0472">Membrane</keyword>
<evidence type="ECO:0000313" key="2">
    <source>
        <dbReference type="EMBL" id="MCX2839444.1"/>
    </source>
</evidence>
<proteinExistence type="predicted"/>
<organism evidence="2 3">
    <name type="scientific">Salinimicrobium profundisediminis</name>
    <dbReference type="NCBI Taxonomy" id="2994553"/>
    <lineage>
        <taxon>Bacteria</taxon>
        <taxon>Pseudomonadati</taxon>
        <taxon>Bacteroidota</taxon>
        <taxon>Flavobacteriia</taxon>
        <taxon>Flavobacteriales</taxon>
        <taxon>Flavobacteriaceae</taxon>
        <taxon>Salinimicrobium</taxon>
    </lineage>
</organism>
<evidence type="ECO:0000313" key="3">
    <source>
        <dbReference type="Proteomes" id="UP001148482"/>
    </source>
</evidence>
<feature type="transmembrane region" description="Helical" evidence="1">
    <location>
        <begin position="15"/>
        <end position="36"/>
    </location>
</feature>
<dbReference type="SUPFAM" id="SSF54523">
    <property type="entry name" value="Pili subunits"/>
    <property type="match status" value="1"/>
</dbReference>
<keyword evidence="1" id="KW-0812">Transmembrane</keyword>
<gene>
    <name evidence="2" type="ORF">OQ279_14935</name>
</gene>
<keyword evidence="1" id="KW-1133">Transmembrane helix</keyword>
<comment type="caution">
    <text evidence="2">The sequence shown here is derived from an EMBL/GenBank/DDBJ whole genome shotgun (WGS) entry which is preliminary data.</text>
</comment>
<dbReference type="InterPro" id="IPR012902">
    <property type="entry name" value="N_methyl_site"/>
</dbReference>
<dbReference type="EMBL" id="JAPJDA010000027">
    <property type="protein sequence ID" value="MCX2839444.1"/>
    <property type="molecule type" value="Genomic_DNA"/>
</dbReference>
<protein>
    <submittedName>
        <fullName evidence="2">Prepilin-type N-terminal cleavage/methylation domain-containing protein</fullName>
    </submittedName>
</protein>
<dbReference type="NCBIfam" id="TIGR02532">
    <property type="entry name" value="IV_pilin_GFxxxE"/>
    <property type="match status" value="1"/>
</dbReference>
<sequence>MNKKNKISAFTLTEILVVLVISAIVVGMAFSVLDLVQKNMRAIKENYEATTEVQHLRQQISIDFNRFHEIRFDKRLGELRLKNPIDSISYTLSEKLFFRNQDTLPVPVKEIQFFFLGNAVSEGKVDAVKLFLNMSDNHFIFISKKNDAKTFFDSWE</sequence>
<accession>A0A9X3CZA7</accession>
<reference evidence="2" key="1">
    <citation type="submission" date="2022-11" db="EMBL/GenBank/DDBJ databases">
        <title>Salinimicrobium profundisediminis sp. nov., isolated from deep-sea sediment of the Mariana Trench.</title>
        <authorList>
            <person name="Fu H."/>
        </authorList>
    </citation>
    <scope>NUCLEOTIDE SEQUENCE</scope>
    <source>
        <strain evidence="2">MT39</strain>
    </source>
</reference>
<dbReference type="RefSeq" id="WP_266070807.1">
    <property type="nucleotide sequence ID" value="NZ_JAPJDA010000027.1"/>
</dbReference>
<keyword evidence="3" id="KW-1185">Reference proteome</keyword>
<dbReference type="Pfam" id="PF07963">
    <property type="entry name" value="N_methyl"/>
    <property type="match status" value="1"/>
</dbReference>
<name>A0A9X3CZA7_9FLAO</name>
<evidence type="ECO:0000256" key="1">
    <source>
        <dbReference type="SAM" id="Phobius"/>
    </source>
</evidence>